<dbReference type="EMBL" id="JACFXV010000043">
    <property type="protein sequence ID" value="MBA5776423.1"/>
    <property type="molecule type" value="Genomic_DNA"/>
</dbReference>
<name>A0A839AA34_9HYPH</name>
<dbReference type="PANTHER" id="PTHR42988:SF2">
    <property type="entry name" value="CYCLIC NUCLEOTIDE PHOSPHODIESTERASE CBUA0032-RELATED"/>
    <property type="match status" value="1"/>
</dbReference>
<dbReference type="CDD" id="cd07402">
    <property type="entry name" value="MPP_GpdQ"/>
    <property type="match status" value="1"/>
</dbReference>
<evidence type="ECO:0000256" key="1">
    <source>
        <dbReference type="ARBA" id="ARBA00022723"/>
    </source>
</evidence>
<feature type="domain" description="Calcineurin-like phosphoesterase" evidence="5">
    <location>
        <begin position="4"/>
        <end position="199"/>
    </location>
</feature>
<dbReference type="RefSeq" id="WP_182162818.1">
    <property type="nucleotide sequence ID" value="NZ_JACFXV010000043.1"/>
</dbReference>
<evidence type="ECO:0000256" key="4">
    <source>
        <dbReference type="ARBA" id="ARBA00025742"/>
    </source>
</evidence>
<dbReference type="GO" id="GO:0046872">
    <property type="term" value="F:metal ion binding"/>
    <property type="evidence" value="ECO:0007669"/>
    <property type="project" value="UniProtKB-KW"/>
</dbReference>
<dbReference type="Gene3D" id="3.60.21.40">
    <property type="entry name" value="GpdQ, catalytic alpha/beta sandwich domain"/>
    <property type="match status" value="1"/>
</dbReference>
<evidence type="ECO:0000313" key="7">
    <source>
        <dbReference type="Proteomes" id="UP000541109"/>
    </source>
</evidence>
<dbReference type="Gene3D" id="3.30.750.180">
    <property type="entry name" value="GpdQ, beta-strand dimerisation domain"/>
    <property type="match status" value="1"/>
</dbReference>
<keyword evidence="2" id="KW-0378">Hydrolase</keyword>
<comment type="similarity">
    <text evidence="4">Belongs to the cyclic nucleotide phosphodiesterase class-III family.</text>
</comment>
<evidence type="ECO:0000313" key="6">
    <source>
        <dbReference type="EMBL" id="MBA5776423.1"/>
    </source>
</evidence>
<comment type="caution">
    <text evidence="6">The sequence shown here is derived from an EMBL/GenBank/DDBJ whole genome shotgun (WGS) entry which is preliminary data.</text>
</comment>
<accession>A0A839AA34</accession>
<evidence type="ECO:0000259" key="5">
    <source>
        <dbReference type="Pfam" id="PF00149"/>
    </source>
</evidence>
<protein>
    <submittedName>
        <fullName evidence="6">Phosphodiesterase</fullName>
    </submittedName>
</protein>
<dbReference type="AlphaFoldDB" id="A0A839AA34"/>
<dbReference type="InterPro" id="IPR042283">
    <property type="entry name" value="GpdQ_catalytic"/>
</dbReference>
<dbReference type="InterPro" id="IPR029052">
    <property type="entry name" value="Metallo-depent_PP-like"/>
</dbReference>
<dbReference type="InterPro" id="IPR004843">
    <property type="entry name" value="Calcineurin-like_PHP"/>
</dbReference>
<evidence type="ECO:0000256" key="3">
    <source>
        <dbReference type="ARBA" id="ARBA00023004"/>
    </source>
</evidence>
<sequence>MTLIAQITDLHIRPQGVACYRVSETNLLADRAVRALKALDPAPDAVVVTGDLTERNDPREYRLVRRLLKRLSCPVYVMPGNHDRTDAMREHLSDFPLISKGSKEKVYYAAEVGELRLIALDSSIPGFANGELGKEQLDWLDTELAQHPRPTMIAVHHPPKAVGIRHMDDIALSDGAAFGKVISKYRHVERVICGHVHRPIISAFAGTVMTLCPGTAHQVVLDLNDSAPAEFVMEPPAYFLHHFTQEAGMVTHLAYVEAYPGPFPFWADEGVSWP</sequence>
<proteinExistence type="inferred from homology"/>
<evidence type="ECO:0000256" key="2">
    <source>
        <dbReference type="ARBA" id="ARBA00022801"/>
    </source>
</evidence>
<dbReference type="GO" id="GO:0004112">
    <property type="term" value="F:cyclic-nucleotide phosphodiesterase activity"/>
    <property type="evidence" value="ECO:0007669"/>
    <property type="project" value="InterPro"/>
</dbReference>
<dbReference type="InterPro" id="IPR050884">
    <property type="entry name" value="CNP_phosphodiesterase-III"/>
</dbReference>
<keyword evidence="1" id="KW-0479">Metal-binding</keyword>
<organism evidence="6 7">
    <name type="scientific">Stappia albiluteola</name>
    <dbReference type="NCBI Taxonomy" id="2758565"/>
    <lineage>
        <taxon>Bacteria</taxon>
        <taxon>Pseudomonadati</taxon>
        <taxon>Pseudomonadota</taxon>
        <taxon>Alphaproteobacteria</taxon>
        <taxon>Hyphomicrobiales</taxon>
        <taxon>Stappiaceae</taxon>
        <taxon>Stappia</taxon>
    </lineage>
</organism>
<dbReference type="InterPro" id="IPR026575">
    <property type="entry name" value="GpdQ/CpdA-like"/>
</dbReference>
<dbReference type="Proteomes" id="UP000541109">
    <property type="component" value="Unassembled WGS sequence"/>
</dbReference>
<dbReference type="Pfam" id="PF00149">
    <property type="entry name" value="Metallophos"/>
    <property type="match status" value="1"/>
</dbReference>
<reference evidence="6 7" key="1">
    <citation type="submission" date="2020-07" db="EMBL/GenBank/DDBJ databases">
        <title>Stappia sp., F7233, whole genome shotgun sequencing project.</title>
        <authorList>
            <person name="Jiang S."/>
            <person name="Liu Z.W."/>
            <person name="Du Z.J."/>
        </authorList>
    </citation>
    <scope>NUCLEOTIDE SEQUENCE [LARGE SCALE GENOMIC DNA]</scope>
    <source>
        <strain evidence="6 7">F7233</strain>
    </source>
</reference>
<dbReference type="SUPFAM" id="SSF56300">
    <property type="entry name" value="Metallo-dependent phosphatases"/>
    <property type="match status" value="1"/>
</dbReference>
<keyword evidence="7" id="KW-1185">Reference proteome</keyword>
<keyword evidence="3" id="KW-0408">Iron</keyword>
<gene>
    <name evidence="6" type="ORF">H2509_04695</name>
</gene>
<dbReference type="PANTHER" id="PTHR42988">
    <property type="entry name" value="PHOSPHOHYDROLASE"/>
    <property type="match status" value="1"/>
</dbReference>
<dbReference type="InterPro" id="IPR042281">
    <property type="entry name" value="GpdQ_beta-strand"/>
</dbReference>